<evidence type="ECO:0000256" key="5">
    <source>
        <dbReference type="RuleBase" id="RU000304"/>
    </source>
</evidence>
<reference evidence="7" key="1">
    <citation type="submission" date="2021-09" db="EMBL/GenBank/DDBJ databases">
        <authorList>
            <consortium name="AG Swart"/>
            <person name="Singh M."/>
            <person name="Singh A."/>
            <person name="Seah K."/>
            <person name="Emmerich C."/>
        </authorList>
    </citation>
    <scope>NUCLEOTIDE SEQUENCE</scope>
    <source>
        <strain evidence="7">ATCC30299</strain>
    </source>
</reference>
<dbReference type="Proteomes" id="UP001162131">
    <property type="component" value="Unassembled WGS sequence"/>
</dbReference>
<keyword evidence="5" id="KW-0808">Transferase</keyword>
<comment type="similarity">
    <text evidence="5">Belongs to the protein kinase superfamily.</text>
</comment>
<evidence type="ECO:0000256" key="4">
    <source>
        <dbReference type="PROSITE-ProRule" id="PRU10141"/>
    </source>
</evidence>
<evidence type="ECO:0000256" key="3">
    <source>
        <dbReference type="ARBA" id="ARBA00022840"/>
    </source>
</evidence>
<dbReference type="SUPFAM" id="SSF56112">
    <property type="entry name" value="Protein kinase-like (PK-like)"/>
    <property type="match status" value="1"/>
</dbReference>
<dbReference type="GO" id="GO:0004674">
    <property type="term" value="F:protein serine/threonine kinase activity"/>
    <property type="evidence" value="ECO:0007669"/>
    <property type="project" value="UniProtKB-KW"/>
</dbReference>
<keyword evidence="8" id="KW-1185">Reference proteome</keyword>
<dbReference type="EMBL" id="CAJZBQ010000011">
    <property type="protein sequence ID" value="CAG9313876.1"/>
    <property type="molecule type" value="Genomic_DNA"/>
</dbReference>
<dbReference type="PANTHER" id="PTHR24346">
    <property type="entry name" value="MAP/MICROTUBULE AFFINITY-REGULATING KINASE"/>
    <property type="match status" value="1"/>
</dbReference>
<dbReference type="PROSITE" id="PS50011">
    <property type="entry name" value="PROTEIN_KINASE_DOM"/>
    <property type="match status" value="1"/>
</dbReference>
<dbReference type="InterPro" id="IPR000719">
    <property type="entry name" value="Prot_kinase_dom"/>
</dbReference>
<dbReference type="PROSITE" id="PS00108">
    <property type="entry name" value="PROTEIN_KINASE_ST"/>
    <property type="match status" value="1"/>
</dbReference>
<keyword evidence="3 4" id="KW-0067">ATP-binding</keyword>
<sequence>MSAIDNYRILGHLGHGTYGQVKLAEHLSSSTNVAIKVLKKRAILEKNMVSKVKREIQVLKLFHHPHIIRLYEVIETPKSLVLVLEYLPGGELYNLIDRYGKLHEEQARNYIQQILSGLAYCHSHRVAHRDIKPENLLLDIHGNVKIADFGLANLMPDGNFLKTSCGTPNYVAPEVISGYRYCGPEADVWSTGVVLFALLAGSLPFDDVSIPALFTKIKSGNFVMPYHFSEPVKDLIMRMLNPDPIARITIQQIQSHPWLTHKVPKHLSSNVYIKRKYKISEPLIDEEILQQALVLTRKQGMDKKFARDRILKRKSDSIVVCYEILLDQKLSGSTSKYNITANHTPLFKQEPCEVSTAELSTIASSRCDSSEIVPAVEDPNNWAFGIKSTLAPSQFLLNLQLALRDAGLEWKSTSAFSLNVKSVDARKDLKMRADIYRHEGSFVVDFKLRNGVVMIFLDVIQQVYSQLKGLACK</sequence>
<dbReference type="InterPro" id="IPR011009">
    <property type="entry name" value="Kinase-like_dom_sf"/>
</dbReference>
<evidence type="ECO:0000313" key="7">
    <source>
        <dbReference type="EMBL" id="CAG9313876.1"/>
    </source>
</evidence>
<proteinExistence type="inferred from homology"/>
<feature type="domain" description="Protein kinase" evidence="6">
    <location>
        <begin position="7"/>
        <end position="259"/>
    </location>
</feature>
<dbReference type="Gene3D" id="1.10.510.10">
    <property type="entry name" value="Transferase(Phosphotransferase) domain 1"/>
    <property type="match status" value="1"/>
</dbReference>
<comment type="subunit">
    <text evidence="1">Monomer.</text>
</comment>
<accession>A0AAU9IJB5</accession>
<keyword evidence="5" id="KW-0418">Kinase</keyword>
<dbReference type="AlphaFoldDB" id="A0AAU9IJB5"/>
<protein>
    <recommendedName>
        <fullName evidence="6">Protein kinase domain-containing protein</fullName>
    </recommendedName>
</protein>
<evidence type="ECO:0000313" key="8">
    <source>
        <dbReference type="Proteomes" id="UP001162131"/>
    </source>
</evidence>
<gene>
    <name evidence="7" type="ORF">BSTOLATCC_MIC9678</name>
</gene>
<dbReference type="FunFam" id="3.30.200.20:FF:000042">
    <property type="entry name" value="Aurora kinase A"/>
    <property type="match status" value="1"/>
</dbReference>
<dbReference type="SUPFAM" id="SSF103243">
    <property type="entry name" value="KA1-like"/>
    <property type="match status" value="1"/>
</dbReference>
<dbReference type="InterPro" id="IPR028375">
    <property type="entry name" value="KA1/Ssp2_C"/>
</dbReference>
<dbReference type="GO" id="GO:0005737">
    <property type="term" value="C:cytoplasm"/>
    <property type="evidence" value="ECO:0007669"/>
    <property type="project" value="TreeGrafter"/>
</dbReference>
<dbReference type="SMART" id="SM00220">
    <property type="entry name" value="S_TKc"/>
    <property type="match status" value="1"/>
</dbReference>
<dbReference type="GO" id="GO:0005524">
    <property type="term" value="F:ATP binding"/>
    <property type="evidence" value="ECO:0007669"/>
    <property type="project" value="UniProtKB-UniRule"/>
</dbReference>
<name>A0AAU9IJB5_9CILI</name>
<evidence type="ECO:0000259" key="6">
    <source>
        <dbReference type="PROSITE" id="PS50011"/>
    </source>
</evidence>
<keyword evidence="2 4" id="KW-0547">Nucleotide-binding</keyword>
<dbReference type="FunFam" id="1.10.510.10:FF:000571">
    <property type="entry name" value="Maternal embryonic leucine zipper kinase"/>
    <property type="match status" value="1"/>
</dbReference>
<dbReference type="Gene3D" id="3.30.310.80">
    <property type="entry name" value="Kinase associated domain 1, KA1"/>
    <property type="match status" value="1"/>
</dbReference>
<dbReference type="Pfam" id="PF00069">
    <property type="entry name" value="Pkinase"/>
    <property type="match status" value="1"/>
</dbReference>
<dbReference type="PANTHER" id="PTHR24346:SF109">
    <property type="entry name" value="PROTEIN KINASE DOMAIN-CONTAINING PROTEIN"/>
    <property type="match status" value="1"/>
</dbReference>
<dbReference type="GO" id="GO:0035556">
    <property type="term" value="P:intracellular signal transduction"/>
    <property type="evidence" value="ECO:0007669"/>
    <property type="project" value="TreeGrafter"/>
</dbReference>
<comment type="caution">
    <text evidence="7">The sequence shown here is derived from an EMBL/GenBank/DDBJ whole genome shotgun (WGS) entry which is preliminary data.</text>
</comment>
<dbReference type="InterPro" id="IPR017441">
    <property type="entry name" value="Protein_kinase_ATP_BS"/>
</dbReference>
<organism evidence="7 8">
    <name type="scientific">Blepharisma stoltei</name>
    <dbReference type="NCBI Taxonomy" id="1481888"/>
    <lineage>
        <taxon>Eukaryota</taxon>
        <taxon>Sar</taxon>
        <taxon>Alveolata</taxon>
        <taxon>Ciliophora</taxon>
        <taxon>Postciliodesmatophora</taxon>
        <taxon>Heterotrichea</taxon>
        <taxon>Heterotrichida</taxon>
        <taxon>Blepharismidae</taxon>
        <taxon>Blepharisma</taxon>
    </lineage>
</organism>
<feature type="binding site" evidence="4">
    <location>
        <position position="36"/>
    </location>
    <ligand>
        <name>ATP</name>
        <dbReference type="ChEBI" id="CHEBI:30616"/>
    </ligand>
</feature>
<dbReference type="InterPro" id="IPR008271">
    <property type="entry name" value="Ser/Thr_kinase_AS"/>
</dbReference>
<dbReference type="PROSITE" id="PS00107">
    <property type="entry name" value="PROTEIN_KINASE_ATP"/>
    <property type="match status" value="1"/>
</dbReference>
<keyword evidence="5" id="KW-0723">Serine/threonine-protein kinase</keyword>
<evidence type="ECO:0000256" key="1">
    <source>
        <dbReference type="ARBA" id="ARBA00011245"/>
    </source>
</evidence>
<evidence type="ECO:0000256" key="2">
    <source>
        <dbReference type="ARBA" id="ARBA00022741"/>
    </source>
</evidence>